<dbReference type="AlphaFoldDB" id="A0A914C2H9"/>
<evidence type="ECO:0000313" key="4">
    <source>
        <dbReference type="WBParaSite" id="ACRNAN_Path_1592.g6191.t1"/>
    </source>
</evidence>
<dbReference type="SUPFAM" id="SSF81653">
    <property type="entry name" value="Calcium ATPase, transduction domain A"/>
    <property type="match status" value="1"/>
</dbReference>
<dbReference type="InterPro" id="IPR008250">
    <property type="entry name" value="ATPase_P-typ_transduc_dom_A_sf"/>
</dbReference>
<evidence type="ECO:0000259" key="2">
    <source>
        <dbReference type="Pfam" id="PF00122"/>
    </source>
</evidence>
<accession>A0A914C2H9</accession>
<dbReference type="PANTHER" id="PTHR43294">
    <property type="entry name" value="SODIUM/POTASSIUM-TRANSPORTING ATPASE SUBUNIT ALPHA"/>
    <property type="match status" value="1"/>
</dbReference>
<dbReference type="InterPro" id="IPR050510">
    <property type="entry name" value="Cation_transp_ATPase_P-type"/>
</dbReference>
<evidence type="ECO:0000256" key="1">
    <source>
        <dbReference type="SAM" id="MobiDB-lite"/>
    </source>
</evidence>
<dbReference type="Proteomes" id="UP000887540">
    <property type="component" value="Unplaced"/>
</dbReference>
<protein>
    <recommendedName>
        <fullName evidence="2">P-type ATPase A domain-containing protein</fullName>
    </recommendedName>
</protein>
<dbReference type="GO" id="GO:0006883">
    <property type="term" value="P:intracellular sodium ion homeostasis"/>
    <property type="evidence" value="ECO:0007669"/>
    <property type="project" value="TreeGrafter"/>
</dbReference>
<dbReference type="GO" id="GO:1990573">
    <property type="term" value="P:potassium ion import across plasma membrane"/>
    <property type="evidence" value="ECO:0007669"/>
    <property type="project" value="TreeGrafter"/>
</dbReference>
<dbReference type="GO" id="GO:1902600">
    <property type="term" value="P:proton transmembrane transport"/>
    <property type="evidence" value="ECO:0007669"/>
    <property type="project" value="TreeGrafter"/>
</dbReference>
<feature type="domain" description="P-type ATPase A" evidence="2">
    <location>
        <begin position="109"/>
        <end position="151"/>
    </location>
</feature>
<dbReference type="GO" id="GO:0005391">
    <property type="term" value="F:P-type sodium:potassium-exchanging transporter activity"/>
    <property type="evidence" value="ECO:0007669"/>
    <property type="project" value="TreeGrafter"/>
</dbReference>
<dbReference type="PANTHER" id="PTHR43294:SF5">
    <property type="entry name" value="CATION-TRANSPORTING P-TYPE ATPASE N-TERMINAL DOMAIN-CONTAINING PROTEIN"/>
    <property type="match status" value="1"/>
</dbReference>
<dbReference type="InterPro" id="IPR059000">
    <property type="entry name" value="ATPase_P-type_domA"/>
</dbReference>
<sequence length="152" mass="17314">MYNRNDKQNGNRTQAPLPHINPPPYRSNDESIPRNPRKWFDSKRAPVPRDSSRARNLNATFCEQTWDADRIDGFFKNSRINTRFPDKSRGLTDAKAKVLLEVVRGFQNLLPEKCTVIRDGIDKLIFAAEVVVGDIIKIQSGVRVPADARILV</sequence>
<dbReference type="Pfam" id="PF00122">
    <property type="entry name" value="E1-E2_ATPase"/>
    <property type="match status" value="1"/>
</dbReference>
<organism evidence="3 4">
    <name type="scientific">Acrobeloides nanus</name>
    <dbReference type="NCBI Taxonomy" id="290746"/>
    <lineage>
        <taxon>Eukaryota</taxon>
        <taxon>Metazoa</taxon>
        <taxon>Ecdysozoa</taxon>
        <taxon>Nematoda</taxon>
        <taxon>Chromadorea</taxon>
        <taxon>Rhabditida</taxon>
        <taxon>Tylenchina</taxon>
        <taxon>Cephalobomorpha</taxon>
        <taxon>Cephaloboidea</taxon>
        <taxon>Cephalobidae</taxon>
        <taxon>Acrobeloides</taxon>
    </lineage>
</organism>
<name>A0A914C2H9_9BILA</name>
<keyword evidence="3" id="KW-1185">Reference proteome</keyword>
<dbReference type="GO" id="GO:0036376">
    <property type="term" value="P:sodium ion export across plasma membrane"/>
    <property type="evidence" value="ECO:0007669"/>
    <property type="project" value="TreeGrafter"/>
</dbReference>
<evidence type="ECO:0000313" key="3">
    <source>
        <dbReference type="Proteomes" id="UP000887540"/>
    </source>
</evidence>
<feature type="compositionally biased region" description="Basic and acidic residues" evidence="1">
    <location>
        <begin position="27"/>
        <end position="44"/>
    </location>
</feature>
<proteinExistence type="predicted"/>
<dbReference type="Gene3D" id="2.70.150.10">
    <property type="entry name" value="Calcium-transporting ATPase, cytoplasmic transduction domain A"/>
    <property type="match status" value="1"/>
</dbReference>
<dbReference type="WBParaSite" id="ACRNAN_Path_1592.g6191.t1">
    <property type="protein sequence ID" value="ACRNAN_Path_1592.g6191.t1"/>
    <property type="gene ID" value="ACRNAN_Path_1592.g6191"/>
</dbReference>
<reference evidence="4" key="1">
    <citation type="submission" date="2022-11" db="UniProtKB">
        <authorList>
            <consortium name="WormBaseParasite"/>
        </authorList>
    </citation>
    <scope>IDENTIFICATION</scope>
</reference>
<feature type="region of interest" description="Disordered" evidence="1">
    <location>
        <begin position="1"/>
        <end position="54"/>
    </location>
</feature>
<dbReference type="GO" id="GO:0030007">
    <property type="term" value="P:intracellular potassium ion homeostasis"/>
    <property type="evidence" value="ECO:0007669"/>
    <property type="project" value="TreeGrafter"/>
</dbReference>
<dbReference type="GO" id="GO:0005886">
    <property type="term" value="C:plasma membrane"/>
    <property type="evidence" value="ECO:0007669"/>
    <property type="project" value="TreeGrafter"/>
</dbReference>